<keyword evidence="2" id="KW-1185">Reference proteome</keyword>
<dbReference type="STRING" id="202955.GCA_000759995_00392"/>
<evidence type="ECO:0000313" key="1">
    <source>
        <dbReference type="EMBL" id="ESK55257.1"/>
    </source>
</evidence>
<sequence>MQRHIHTLNKRQVSVFKTQNMSITVYLQDDQDIDQALYLLNQKHYHLQATRWYKKRYGYFEKPSVLKRKRKKMKLNLSQRNRALYYCYHEHPQHTLWLKIDVKQQFSRTGKNAMGY</sequence>
<name>V2UZ17_9GAMM</name>
<dbReference type="EMBL" id="AYEV01000019">
    <property type="protein sequence ID" value="ESK55257.1"/>
    <property type="molecule type" value="Genomic_DNA"/>
</dbReference>
<gene>
    <name evidence="1" type="ORF">F990_02046</name>
</gene>
<accession>V2UZ17</accession>
<evidence type="ECO:0000313" key="2">
    <source>
        <dbReference type="Proteomes" id="UP000017404"/>
    </source>
</evidence>
<reference evidence="1 2" key="1">
    <citation type="submission" date="2013-10" db="EMBL/GenBank/DDBJ databases">
        <title>The Genome Sequence of Acinetobacter tjernbergiae CIP107465.</title>
        <authorList>
            <consortium name="The Broad Institute Genomics Platform"/>
            <consortium name="The Broad Institute Genome Sequencing Center for Infectious Disease"/>
            <person name="Cerqueira G."/>
            <person name="Feldgarden M."/>
            <person name="Courvalin P."/>
            <person name="Grillot-Courvalin C."/>
            <person name="Clermont D."/>
            <person name="Rocha E."/>
            <person name="Yoon E.-J."/>
            <person name="Nemec A."/>
            <person name="Young S.K."/>
            <person name="Zeng Q."/>
            <person name="Gargeya S."/>
            <person name="Fitzgerald M."/>
            <person name="Abouelleil A."/>
            <person name="Alvarado L."/>
            <person name="Berlin A.M."/>
            <person name="Chapman S.B."/>
            <person name="Gainer-Dewar J."/>
            <person name="Goldberg J."/>
            <person name="Gnerre S."/>
            <person name="Griggs A."/>
            <person name="Gujja S."/>
            <person name="Hansen M."/>
            <person name="Howarth C."/>
            <person name="Imamovic A."/>
            <person name="Ireland A."/>
            <person name="Larimer J."/>
            <person name="McCowan C."/>
            <person name="Murphy C."/>
            <person name="Pearson M."/>
            <person name="Poon T.W."/>
            <person name="Priest M."/>
            <person name="Roberts A."/>
            <person name="Saif S."/>
            <person name="Shea T."/>
            <person name="Sykes S."/>
            <person name="Wortman J."/>
            <person name="Nusbaum C."/>
            <person name="Birren B."/>
        </authorList>
    </citation>
    <scope>NUCLEOTIDE SEQUENCE [LARGE SCALE GENOMIC DNA]</scope>
    <source>
        <strain evidence="1 2">CIP 107465</strain>
    </source>
</reference>
<comment type="caution">
    <text evidence="1">The sequence shown here is derived from an EMBL/GenBank/DDBJ whole genome shotgun (WGS) entry which is preliminary data.</text>
</comment>
<dbReference type="PATRIC" id="fig|1120928.5.peg.2073"/>
<proteinExistence type="predicted"/>
<dbReference type="Proteomes" id="UP000017404">
    <property type="component" value="Unassembled WGS sequence"/>
</dbReference>
<protein>
    <submittedName>
        <fullName evidence="1">Uncharacterized protein</fullName>
    </submittedName>
</protein>
<dbReference type="eggNOG" id="ENOG5031RM4">
    <property type="taxonomic scope" value="Bacteria"/>
</dbReference>
<dbReference type="AlphaFoldDB" id="V2UZ17"/>
<organism evidence="1 2">
    <name type="scientific">Acinetobacter tjernbergiae DSM 14971 = CIP 107465</name>
    <dbReference type="NCBI Taxonomy" id="1120928"/>
    <lineage>
        <taxon>Bacteria</taxon>
        <taxon>Pseudomonadati</taxon>
        <taxon>Pseudomonadota</taxon>
        <taxon>Gammaproteobacteria</taxon>
        <taxon>Moraxellales</taxon>
        <taxon>Moraxellaceae</taxon>
        <taxon>Acinetobacter</taxon>
    </lineage>
</organism>